<dbReference type="EMBL" id="VAJM01000014">
    <property type="protein sequence ID" value="TLM89110.1"/>
    <property type="molecule type" value="Genomic_DNA"/>
</dbReference>
<dbReference type="OrthoDB" id="884666at2"/>
<evidence type="ECO:0000313" key="2">
    <source>
        <dbReference type="Proteomes" id="UP000305517"/>
    </source>
</evidence>
<name>A0A5R8WJJ1_9BACT</name>
<organism evidence="1 2">
    <name type="scientific">Hymenobacter jeollabukensis</name>
    <dbReference type="NCBI Taxonomy" id="2025313"/>
    <lineage>
        <taxon>Bacteria</taxon>
        <taxon>Pseudomonadati</taxon>
        <taxon>Bacteroidota</taxon>
        <taxon>Cytophagia</taxon>
        <taxon>Cytophagales</taxon>
        <taxon>Hymenobacteraceae</taxon>
        <taxon>Hymenobacter</taxon>
    </lineage>
</organism>
<evidence type="ECO:0000313" key="1">
    <source>
        <dbReference type="EMBL" id="TLM89110.1"/>
    </source>
</evidence>
<comment type="caution">
    <text evidence="1">The sequence shown here is derived from an EMBL/GenBank/DDBJ whole genome shotgun (WGS) entry which is preliminary data.</text>
</comment>
<dbReference type="RefSeq" id="WP_138080788.1">
    <property type="nucleotide sequence ID" value="NZ_VAJM01000014.1"/>
</dbReference>
<proteinExistence type="predicted"/>
<reference evidence="1 2" key="1">
    <citation type="submission" date="2019-05" db="EMBL/GenBank/DDBJ databases">
        <title>Hymenobacter edaphi sp. nov., isolated from abandoned arsenic-contaminated farmland soil.</title>
        <authorList>
            <person name="Nie L."/>
        </authorList>
    </citation>
    <scope>NUCLEOTIDE SEQUENCE [LARGE SCALE GENOMIC DNA]</scope>
    <source>
        <strain evidence="1 2">1-3-3-8</strain>
    </source>
</reference>
<protein>
    <submittedName>
        <fullName evidence="1">Uncharacterized protein</fullName>
    </submittedName>
</protein>
<keyword evidence="2" id="KW-1185">Reference proteome</keyword>
<sequence>MATPRKAPRYTAAEQQVEALAAVLPDAPAEAPDAAAEAALCPCCGELLAWHEQPCPLPGAPAEAAPAAGRVIMRASAATYAYDLGQPVQPETQNRAYAVIWRGQLKERHPDTGWIHRVNVYRLNDGYWDCYREEELQVA</sequence>
<accession>A0A5R8WJJ1</accession>
<gene>
    <name evidence="1" type="ORF">FDY95_21305</name>
</gene>
<dbReference type="AlphaFoldDB" id="A0A5R8WJJ1"/>
<dbReference type="Proteomes" id="UP000305517">
    <property type="component" value="Unassembled WGS sequence"/>
</dbReference>